<dbReference type="RefSeq" id="XP_024331275.1">
    <property type="nucleotide sequence ID" value="XM_024474272.1"/>
</dbReference>
<name>A0A0F9WRK1_9MICR</name>
<dbReference type="EMBL" id="JPQZ01000018">
    <property type="protein sequence ID" value="KKO75533.1"/>
    <property type="molecule type" value="Genomic_DNA"/>
</dbReference>
<dbReference type="VEuPathDB" id="MicrosporidiaDB:NCER_101880"/>
<accession>A0A0F9WRK1</accession>
<keyword evidence="2" id="KW-1185">Reference proteome</keyword>
<dbReference type="VEuPathDB" id="MicrosporidiaDB:AAJ76_1800018929"/>
<proteinExistence type="predicted"/>
<evidence type="ECO:0000313" key="1">
    <source>
        <dbReference type="EMBL" id="KKO75533.1"/>
    </source>
</evidence>
<dbReference type="OrthoDB" id="2195889at2759"/>
<protein>
    <submittedName>
        <fullName evidence="1">Uncharacterized protein</fullName>
    </submittedName>
</protein>
<dbReference type="AlphaFoldDB" id="A0A0F9WRK1"/>
<evidence type="ECO:0000313" key="2">
    <source>
        <dbReference type="Proteomes" id="UP000034350"/>
    </source>
</evidence>
<organism evidence="1 2">
    <name type="scientific">Vairimorpha ceranae</name>
    <dbReference type="NCBI Taxonomy" id="40302"/>
    <lineage>
        <taxon>Eukaryota</taxon>
        <taxon>Fungi</taxon>
        <taxon>Fungi incertae sedis</taxon>
        <taxon>Microsporidia</taxon>
        <taxon>Nosematidae</taxon>
        <taxon>Vairimorpha</taxon>
    </lineage>
</organism>
<reference evidence="1 2" key="1">
    <citation type="journal article" date="2015" name="Environ. Microbiol.">
        <title>Genome analyses suggest the presence of polyploidy and recent human-driven expansions in eight global populations of the honeybee pathogen Nosema ceranae.</title>
        <authorList>
            <person name="Pelin A."/>
            <person name="Selman M."/>
            <person name="Aris-Brosou S."/>
            <person name="Farinelli L."/>
            <person name="Corradi N."/>
        </authorList>
    </citation>
    <scope>NUCLEOTIDE SEQUENCE [LARGE SCALE GENOMIC DNA]</scope>
    <source>
        <strain evidence="1 2">PA08 1199</strain>
    </source>
</reference>
<gene>
    <name evidence="1" type="ORF">AAJ76_1800018929</name>
</gene>
<sequence length="211" mass="24540">MIPILLDEIKLKIQKISMQNEHLKKFNYKMEALIVSLETFTIQEDENLDKSKDTIKTQQYCYKNEIISKPTILNHNKINKEYNFNDIPDIQKVSKLLKKEQTSRNYKSEEISSVDMSQTSLDTSLLFDLKNDVLSKALTDKNLSKVNKGHLIKVLDVLNKNKQGIMWEDLIQKSGVPRYKCIEILNCLVKSDPPLMIKKRDKGFTCFINPN</sequence>
<dbReference type="Proteomes" id="UP000034350">
    <property type="component" value="Unassembled WGS sequence"/>
</dbReference>
<dbReference type="VEuPathDB" id="MicrosporidiaDB:G9O61_00g015680"/>
<comment type="caution">
    <text evidence="1">The sequence shown here is derived from an EMBL/GenBank/DDBJ whole genome shotgun (WGS) entry which is preliminary data.</text>
</comment>
<dbReference type="GeneID" id="36319187"/>